<proteinExistence type="predicted"/>
<dbReference type="Proteomes" id="UP000681722">
    <property type="component" value="Unassembled WGS sequence"/>
</dbReference>
<evidence type="ECO:0000313" key="2">
    <source>
        <dbReference type="EMBL" id="CAF0969144.1"/>
    </source>
</evidence>
<feature type="compositionally biased region" description="Basic and acidic residues" evidence="1">
    <location>
        <begin position="1"/>
        <end position="17"/>
    </location>
</feature>
<dbReference type="EMBL" id="CAJOBC010002620">
    <property type="protein sequence ID" value="CAF3742329.1"/>
    <property type="molecule type" value="Genomic_DNA"/>
</dbReference>
<protein>
    <submittedName>
        <fullName evidence="2">Uncharacterized protein</fullName>
    </submittedName>
</protein>
<name>A0A814EGV5_9BILA</name>
<accession>A0A814EGV5</accession>
<feature type="compositionally biased region" description="Polar residues" evidence="1">
    <location>
        <begin position="48"/>
        <end position="62"/>
    </location>
</feature>
<keyword evidence="4" id="KW-1185">Reference proteome</keyword>
<feature type="compositionally biased region" description="Basic and acidic residues" evidence="1">
    <location>
        <begin position="32"/>
        <end position="47"/>
    </location>
</feature>
<organism evidence="2 4">
    <name type="scientific">Didymodactylos carnosus</name>
    <dbReference type="NCBI Taxonomy" id="1234261"/>
    <lineage>
        <taxon>Eukaryota</taxon>
        <taxon>Metazoa</taxon>
        <taxon>Spiralia</taxon>
        <taxon>Gnathifera</taxon>
        <taxon>Rotifera</taxon>
        <taxon>Eurotatoria</taxon>
        <taxon>Bdelloidea</taxon>
        <taxon>Philodinida</taxon>
        <taxon>Philodinidae</taxon>
        <taxon>Didymodactylos</taxon>
    </lineage>
</organism>
<dbReference type="AlphaFoldDB" id="A0A814EGV5"/>
<dbReference type="EMBL" id="CAJNOQ010002620">
    <property type="protein sequence ID" value="CAF0969144.1"/>
    <property type="molecule type" value="Genomic_DNA"/>
</dbReference>
<gene>
    <name evidence="2" type="ORF">GPM918_LOCUS12138</name>
    <name evidence="3" type="ORF">SRO942_LOCUS12139</name>
</gene>
<dbReference type="Proteomes" id="UP000663829">
    <property type="component" value="Unassembled WGS sequence"/>
</dbReference>
<evidence type="ECO:0000256" key="1">
    <source>
        <dbReference type="SAM" id="MobiDB-lite"/>
    </source>
</evidence>
<reference evidence="2" key="1">
    <citation type="submission" date="2021-02" db="EMBL/GenBank/DDBJ databases">
        <authorList>
            <person name="Nowell W R."/>
        </authorList>
    </citation>
    <scope>NUCLEOTIDE SEQUENCE</scope>
</reference>
<evidence type="ECO:0000313" key="3">
    <source>
        <dbReference type="EMBL" id="CAF3742329.1"/>
    </source>
</evidence>
<evidence type="ECO:0000313" key="4">
    <source>
        <dbReference type="Proteomes" id="UP000663829"/>
    </source>
</evidence>
<feature type="region of interest" description="Disordered" evidence="1">
    <location>
        <begin position="1"/>
        <end position="64"/>
    </location>
</feature>
<sequence>MDSKVIKLEQRIEDKENSAALSDESDEERDEADEKQNDGCEEDKKEANSSGEADNTYGSNNDHTNKYIVHKEKCINHVKKRILTHLLKSKKQWQGYDEVSTPTRSTLPTLKKINAAKQDYVAAATKSNTLERLLVKSRRSCTYDN</sequence>
<comment type="caution">
    <text evidence="2">The sequence shown here is derived from an EMBL/GenBank/DDBJ whole genome shotgun (WGS) entry which is preliminary data.</text>
</comment>